<name>A0A0G2I1G1_9PEZI</name>
<protein>
    <submittedName>
        <fullName evidence="1">Uncharacterized protein</fullName>
    </submittedName>
</protein>
<keyword evidence="2" id="KW-1185">Reference proteome</keyword>
<dbReference type="Proteomes" id="UP000034680">
    <property type="component" value="Unassembled WGS sequence"/>
</dbReference>
<dbReference type="EMBL" id="LCUC01000223">
    <property type="protein sequence ID" value="KKY33930.1"/>
    <property type="molecule type" value="Genomic_DNA"/>
</dbReference>
<sequence>MEWPNLHTIEIVSTTLGGTATTFFQEDYLENAIALVNKAARAASRTKNLQRLVLLQRLWPHYDDTWDLNI</sequence>
<reference evidence="1 2" key="2">
    <citation type="submission" date="2015-05" db="EMBL/GenBank/DDBJ databases">
        <authorList>
            <person name="Morales-Cruz A."/>
            <person name="Amrine K.C."/>
            <person name="Cantu D."/>
        </authorList>
    </citation>
    <scope>NUCLEOTIDE SEQUENCE [LARGE SCALE GENOMIC DNA]</scope>
    <source>
        <strain evidence="1">DA912</strain>
    </source>
</reference>
<proteinExistence type="predicted"/>
<comment type="caution">
    <text evidence="1">The sequence shown here is derived from an EMBL/GenBank/DDBJ whole genome shotgun (WGS) entry which is preliminary data.</text>
</comment>
<evidence type="ECO:0000313" key="2">
    <source>
        <dbReference type="Proteomes" id="UP000034680"/>
    </source>
</evidence>
<dbReference type="AlphaFoldDB" id="A0A0G2I1G1"/>
<evidence type="ECO:0000313" key="1">
    <source>
        <dbReference type="EMBL" id="KKY33930.1"/>
    </source>
</evidence>
<organism evidence="1 2">
    <name type="scientific">Diaporthe ampelina</name>
    <dbReference type="NCBI Taxonomy" id="1214573"/>
    <lineage>
        <taxon>Eukaryota</taxon>
        <taxon>Fungi</taxon>
        <taxon>Dikarya</taxon>
        <taxon>Ascomycota</taxon>
        <taxon>Pezizomycotina</taxon>
        <taxon>Sordariomycetes</taxon>
        <taxon>Sordariomycetidae</taxon>
        <taxon>Diaporthales</taxon>
        <taxon>Diaporthaceae</taxon>
        <taxon>Diaporthe</taxon>
    </lineage>
</organism>
<accession>A0A0G2I1G1</accession>
<reference evidence="1 2" key="1">
    <citation type="submission" date="2015-05" db="EMBL/GenBank/DDBJ databases">
        <title>Distinctive expansion of gene families associated with plant cell wall degradation and secondary metabolism in the genomes of grapevine trunk pathogens.</title>
        <authorList>
            <person name="Lawrence D.P."/>
            <person name="Travadon R."/>
            <person name="Rolshausen P.E."/>
            <person name="Baumgartner K."/>
        </authorList>
    </citation>
    <scope>NUCLEOTIDE SEQUENCE [LARGE SCALE GENOMIC DNA]</scope>
    <source>
        <strain evidence="1">DA912</strain>
    </source>
</reference>
<dbReference type="OrthoDB" id="10421958at2759"/>
<gene>
    <name evidence="1" type="ORF">UCDDA912_g06095</name>
</gene>